<evidence type="ECO:0000313" key="2">
    <source>
        <dbReference type="EMBL" id="VTQ70681.1"/>
    </source>
</evidence>
<sequence>MRTVRKPFFVVNPKSYLYGEQALELAKTADQLAAAYDIDIIFTCQHVDVRLIKEQTTQLIVSVQHIDGIAPGRGMGHVLPEGVVAAGAEATFLNHAERPLSVSELCDAVKRAKELGLLTIVCANSLEEAKLVASLKPDVMVCEPTELIGTGQASDISYMIQTNEAVRKMDPEIFVLQAAGISTVADVRKALDSGADATGGTSGIVCAKDPVDTLKAMIEEVSKWKKEQSTK</sequence>
<dbReference type="Pfam" id="PF00121">
    <property type="entry name" value="TIM"/>
    <property type="match status" value="1"/>
</dbReference>
<dbReference type="Gene3D" id="3.20.20.70">
    <property type="entry name" value="Aldolase class I"/>
    <property type="match status" value="1"/>
</dbReference>
<dbReference type="GO" id="GO:0004807">
    <property type="term" value="F:triose-phosphate isomerase activity"/>
    <property type="evidence" value="ECO:0007669"/>
    <property type="project" value="InterPro"/>
</dbReference>
<dbReference type="AlphaFoldDB" id="A0A7T9ZU05"/>
<reference evidence="2 3" key="1">
    <citation type="submission" date="2019-05" db="EMBL/GenBank/DDBJ databases">
        <authorList>
            <consortium name="Pathogen Informatics"/>
        </authorList>
    </citation>
    <scope>NUCLEOTIDE SEQUENCE [LARGE SCALE GENOMIC DNA]</scope>
    <source>
        <strain evidence="2 3">NCTC12204</strain>
    </source>
</reference>
<keyword evidence="1 2" id="KW-0413">Isomerase</keyword>
<accession>A0A7T9ZU05</accession>
<proteinExistence type="predicted"/>
<organism evidence="2 3">
    <name type="scientific">Enterococcus hirae</name>
    <dbReference type="NCBI Taxonomy" id="1354"/>
    <lineage>
        <taxon>Bacteria</taxon>
        <taxon>Bacillati</taxon>
        <taxon>Bacillota</taxon>
        <taxon>Bacilli</taxon>
        <taxon>Lactobacillales</taxon>
        <taxon>Enterococcaceae</taxon>
        <taxon>Enterococcus</taxon>
    </lineage>
</organism>
<dbReference type="PROSITE" id="PS51440">
    <property type="entry name" value="TIM_2"/>
    <property type="match status" value="1"/>
</dbReference>
<dbReference type="RefSeq" id="WP_010737239.1">
    <property type="nucleotide sequence ID" value="NZ_AP027299.1"/>
</dbReference>
<dbReference type="InterPro" id="IPR035990">
    <property type="entry name" value="TIM_sf"/>
</dbReference>
<gene>
    <name evidence="2" type="ORF">NCTC12204_02653</name>
</gene>
<comment type="caution">
    <text evidence="2">The sequence shown here is derived from an EMBL/GenBank/DDBJ whole genome shotgun (WGS) entry which is preliminary data.</text>
</comment>
<name>A0A7T9ZU05_ENTHR</name>
<dbReference type="InterPro" id="IPR013785">
    <property type="entry name" value="Aldolase_TIM"/>
</dbReference>
<dbReference type="InterPro" id="IPR000652">
    <property type="entry name" value="Triosephosphate_isomerase"/>
</dbReference>
<evidence type="ECO:0000313" key="3">
    <source>
        <dbReference type="Proteomes" id="UP000352698"/>
    </source>
</evidence>
<evidence type="ECO:0000256" key="1">
    <source>
        <dbReference type="ARBA" id="ARBA00023235"/>
    </source>
</evidence>
<dbReference type="Proteomes" id="UP000352698">
    <property type="component" value="Unassembled WGS sequence"/>
</dbReference>
<dbReference type="NCBIfam" id="NF003302">
    <property type="entry name" value="PRK04302.1"/>
    <property type="match status" value="1"/>
</dbReference>
<dbReference type="SUPFAM" id="SSF51351">
    <property type="entry name" value="Triosephosphate isomerase (TIM)"/>
    <property type="match status" value="1"/>
</dbReference>
<protein>
    <submittedName>
        <fullName evidence="2">Triosephosphate isomerase</fullName>
    </submittedName>
</protein>
<dbReference type="EMBL" id="CABEEP010000001">
    <property type="protein sequence ID" value="VTQ70681.1"/>
    <property type="molecule type" value="Genomic_DNA"/>
</dbReference>